<comment type="caution">
    <text evidence="2">The sequence shown here is derived from an EMBL/GenBank/DDBJ whole genome shotgun (WGS) entry which is preliminary data.</text>
</comment>
<dbReference type="PANTHER" id="PTHR30105:SF2">
    <property type="entry name" value="DIVERGENT POLYSACCHARIDE DEACETYLASE SUPERFAMILY"/>
    <property type="match status" value="1"/>
</dbReference>
<dbReference type="SUPFAM" id="SSF88713">
    <property type="entry name" value="Glycoside hydrolase/deacetylase"/>
    <property type="match status" value="1"/>
</dbReference>
<keyword evidence="1" id="KW-0732">Signal</keyword>
<dbReference type="InterPro" id="IPR006837">
    <property type="entry name" value="Divergent_DAC"/>
</dbReference>
<proteinExistence type="predicted"/>
<accession>A0ABR9EEZ1</accession>
<evidence type="ECO:0008006" key="4">
    <source>
        <dbReference type="Google" id="ProtNLM"/>
    </source>
</evidence>
<gene>
    <name evidence="2" type="ORF">PAUR_a3889</name>
</gene>
<dbReference type="EMBL" id="AQGV01000013">
    <property type="protein sequence ID" value="MBE0369397.1"/>
    <property type="molecule type" value="Genomic_DNA"/>
</dbReference>
<protein>
    <recommendedName>
        <fullName evidence="4">Divergent polysaccharide deacetylase family protein</fullName>
    </recommendedName>
</protein>
<dbReference type="Proteomes" id="UP000615755">
    <property type="component" value="Unassembled WGS sequence"/>
</dbReference>
<feature type="signal peptide" evidence="1">
    <location>
        <begin position="1"/>
        <end position="21"/>
    </location>
</feature>
<reference evidence="2 3" key="1">
    <citation type="submission" date="2015-03" db="EMBL/GenBank/DDBJ databases">
        <title>Genome sequence of Pseudoalteromonas aurantia.</title>
        <authorList>
            <person name="Xie B.-B."/>
            <person name="Rong J.-C."/>
            <person name="Qin Q.-L."/>
            <person name="Zhang Y.-Z."/>
        </authorList>
    </citation>
    <scope>NUCLEOTIDE SEQUENCE [LARGE SCALE GENOMIC DNA]</scope>
    <source>
        <strain evidence="2 3">208</strain>
    </source>
</reference>
<sequence>MLKIFVWGVICFCLALAPSYAKQIAIVIDDVGNHERDLELLNLPGQLSFSILPHTPYSQLFARLASKENKELLLHVPMQSIENKVLGPGALTLKMNKWQLQTTLGHALATLPQVRGVNNHMGSALTQYITPMNWTMEVLKKRGLFFLDSRTTEQTQAQHAANLYGVRNIGRHVFLDNVPTEDALQSQLTQLKLLAQSQDSAIAIAHPYPTTISFLNKALPELIAQGFELVPVSQLVQHKYIQLAQQQNTHLPNNRRGIK</sequence>
<dbReference type="Gene3D" id="3.20.20.370">
    <property type="entry name" value="Glycoside hydrolase/deacetylase"/>
    <property type="match status" value="1"/>
</dbReference>
<dbReference type="Pfam" id="PF04748">
    <property type="entry name" value="Polysacc_deac_2"/>
    <property type="match status" value="1"/>
</dbReference>
<dbReference type="CDD" id="cd10936">
    <property type="entry name" value="CE4_DAC2"/>
    <property type="match status" value="1"/>
</dbReference>
<dbReference type="RefSeq" id="WP_192508635.1">
    <property type="nucleotide sequence ID" value="NZ_AQGV01000013.1"/>
</dbReference>
<feature type="chain" id="PRO_5045361646" description="Divergent polysaccharide deacetylase family protein" evidence="1">
    <location>
        <begin position="22"/>
        <end position="259"/>
    </location>
</feature>
<evidence type="ECO:0000313" key="3">
    <source>
        <dbReference type="Proteomes" id="UP000615755"/>
    </source>
</evidence>
<dbReference type="InterPro" id="IPR011330">
    <property type="entry name" value="Glyco_hydro/deAcase_b/a-brl"/>
</dbReference>
<keyword evidence="3" id="KW-1185">Reference proteome</keyword>
<evidence type="ECO:0000256" key="1">
    <source>
        <dbReference type="SAM" id="SignalP"/>
    </source>
</evidence>
<name>A0ABR9EEZ1_9GAMM</name>
<dbReference type="PANTHER" id="PTHR30105">
    <property type="entry name" value="UNCHARACTERIZED YIBQ-RELATED"/>
    <property type="match status" value="1"/>
</dbReference>
<organism evidence="2 3">
    <name type="scientific">Pseudoalteromonas aurantia 208</name>
    <dbReference type="NCBI Taxonomy" id="1314867"/>
    <lineage>
        <taxon>Bacteria</taxon>
        <taxon>Pseudomonadati</taxon>
        <taxon>Pseudomonadota</taxon>
        <taxon>Gammaproteobacteria</taxon>
        <taxon>Alteromonadales</taxon>
        <taxon>Pseudoalteromonadaceae</taxon>
        <taxon>Pseudoalteromonas</taxon>
    </lineage>
</organism>
<evidence type="ECO:0000313" key="2">
    <source>
        <dbReference type="EMBL" id="MBE0369397.1"/>
    </source>
</evidence>